<proteinExistence type="predicted"/>
<sequence>MPDYPSFSFRMTIFHIAVLLPFSSLHFSSNWTPILPSSPLTLLPSPLCVFYLKSQLLSNTFVIRFPHSLHWS</sequence>
<evidence type="ECO:0000313" key="2">
    <source>
        <dbReference type="EMBL" id="CDS20351.1"/>
    </source>
</evidence>
<dbReference type="WBParaSite" id="EgrG_000256900">
    <property type="protein sequence ID" value="EgrG_000256900"/>
    <property type="gene ID" value="EgrG_000256900"/>
</dbReference>
<keyword evidence="1" id="KW-0732">Signal</keyword>
<evidence type="ECO:0000313" key="3">
    <source>
        <dbReference type="Proteomes" id="UP000492820"/>
    </source>
</evidence>
<feature type="chain" id="PRO_5035983660" evidence="1">
    <location>
        <begin position="29"/>
        <end position="72"/>
    </location>
</feature>
<accession>A0A068WRR9</accession>
<reference evidence="2" key="2">
    <citation type="submission" date="2014-06" db="EMBL/GenBank/DDBJ databases">
        <authorList>
            <person name="Aslett M."/>
        </authorList>
    </citation>
    <scope>NUCLEOTIDE SEQUENCE</scope>
</reference>
<reference evidence="2 3" key="1">
    <citation type="journal article" date="2013" name="Nature">
        <title>The genomes of four tapeworm species reveal adaptations to parasitism.</title>
        <authorList>
            <person name="Tsai I.J."/>
            <person name="Zarowiecki M."/>
            <person name="Holroyd N."/>
            <person name="Garciarrubio A."/>
            <person name="Sanchez-Flores A."/>
            <person name="Brooks K.L."/>
            <person name="Tracey A."/>
            <person name="Bobes R.J."/>
            <person name="Fragoso G."/>
            <person name="Sciutto E."/>
            <person name="Aslett M."/>
            <person name="Beasley H."/>
            <person name="Bennett H.M."/>
            <person name="Cai J."/>
            <person name="Camicia F."/>
            <person name="Clark R."/>
            <person name="Cucher M."/>
            <person name="De Silva N."/>
            <person name="Day T.A."/>
            <person name="Deplazes P."/>
            <person name="Estrada K."/>
            <person name="Fernandez C."/>
            <person name="Holland P.W."/>
            <person name="Hou J."/>
            <person name="Hu S."/>
            <person name="Huckvale T."/>
            <person name="Hung S.S."/>
            <person name="Kamenetzky L."/>
            <person name="Keane J.A."/>
            <person name="Kiss F."/>
            <person name="Koziol U."/>
            <person name="Lambert O."/>
            <person name="Liu K."/>
            <person name="Luo X."/>
            <person name="Luo Y."/>
            <person name="Macchiaroli N."/>
            <person name="Nichol S."/>
            <person name="Paps J."/>
            <person name="Parkinson J."/>
            <person name="Pouchkina-Stantcheva N."/>
            <person name="Riddiford N."/>
            <person name="Rosenzvit M."/>
            <person name="Salinas G."/>
            <person name="Wasmuth J.D."/>
            <person name="Zamanian M."/>
            <person name="Zheng Y."/>
            <person name="Cai X."/>
            <person name="Soberon X."/>
            <person name="Olson P.D."/>
            <person name="Laclette J.P."/>
            <person name="Brehm K."/>
            <person name="Berriman M."/>
            <person name="Garciarrubio A."/>
            <person name="Bobes R.J."/>
            <person name="Fragoso G."/>
            <person name="Sanchez-Flores A."/>
            <person name="Estrada K."/>
            <person name="Cevallos M.A."/>
            <person name="Morett E."/>
            <person name="Gonzalez V."/>
            <person name="Portillo T."/>
            <person name="Ochoa-Leyva A."/>
            <person name="Jose M.V."/>
            <person name="Sciutto E."/>
            <person name="Landa A."/>
            <person name="Jimenez L."/>
            <person name="Valdes V."/>
            <person name="Carrero J.C."/>
            <person name="Larralde C."/>
            <person name="Morales-Montor J."/>
            <person name="Limon-Lason J."/>
            <person name="Soberon X."/>
            <person name="Laclette J.P."/>
        </authorList>
    </citation>
    <scope>NUCLEOTIDE SEQUENCE [LARGE SCALE GENOMIC DNA]</scope>
</reference>
<gene>
    <name evidence="2" type="ORF">EgrG_000256900</name>
</gene>
<name>A0A068WRR9_ECHGR</name>
<dbReference type="Proteomes" id="UP000492820">
    <property type="component" value="Unassembled WGS sequence"/>
</dbReference>
<dbReference type="AlphaFoldDB" id="A0A068WRR9"/>
<organism evidence="2">
    <name type="scientific">Echinococcus granulosus</name>
    <name type="common">Hydatid tapeworm</name>
    <dbReference type="NCBI Taxonomy" id="6210"/>
    <lineage>
        <taxon>Eukaryota</taxon>
        <taxon>Metazoa</taxon>
        <taxon>Spiralia</taxon>
        <taxon>Lophotrochozoa</taxon>
        <taxon>Platyhelminthes</taxon>
        <taxon>Cestoda</taxon>
        <taxon>Eucestoda</taxon>
        <taxon>Cyclophyllidea</taxon>
        <taxon>Taeniidae</taxon>
        <taxon>Echinococcus</taxon>
        <taxon>Echinococcus granulosus group</taxon>
    </lineage>
</organism>
<dbReference type="EMBL" id="LK028580">
    <property type="protein sequence ID" value="CDS20351.1"/>
    <property type="molecule type" value="Genomic_DNA"/>
</dbReference>
<protein>
    <submittedName>
        <fullName evidence="2 4">Expressed protein</fullName>
    </submittedName>
</protein>
<feature type="signal peptide" evidence="1">
    <location>
        <begin position="1"/>
        <end position="28"/>
    </location>
</feature>
<evidence type="ECO:0000256" key="1">
    <source>
        <dbReference type="SAM" id="SignalP"/>
    </source>
</evidence>
<reference evidence="4" key="3">
    <citation type="submission" date="2020-10" db="UniProtKB">
        <authorList>
            <consortium name="WormBaseParasite"/>
        </authorList>
    </citation>
    <scope>IDENTIFICATION</scope>
</reference>
<evidence type="ECO:0000313" key="4">
    <source>
        <dbReference type="WBParaSite" id="EgrG_000256900"/>
    </source>
</evidence>